<comment type="caution">
    <text evidence="2">The sequence shown here is derived from an EMBL/GenBank/DDBJ whole genome shotgun (WGS) entry which is preliminary data.</text>
</comment>
<protein>
    <submittedName>
        <fullName evidence="2">Uncharacterized protein</fullName>
    </submittedName>
</protein>
<accession>A0ABQ9H828</accession>
<keyword evidence="1" id="KW-0175">Coiled coil</keyword>
<evidence type="ECO:0000256" key="1">
    <source>
        <dbReference type="SAM" id="Coils"/>
    </source>
</evidence>
<reference evidence="2 3" key="1">
    <citation type="submission" date="2023-02" db="EMBL/GenBank/DDBJ databases">
        <title>LHISI_Scaffold_Assembly.</title>
        <authorList>
            <person name="Stuart O.P."/>
            <person name="Cleave R."/>
            <person name="Magrath M.J.L."/>
            <person name="Mikheyev A.S."/>
        </authorList>
    </citation>
    <scope>NUCLEOTIDE SEQUENCE [LARGE SCALE GENOMIC DNA]</scope>
    <source>
        <strain evidence="2">Daus_M_001</strain>
        <tissue evidence="2">Leg muscle</tissue>
    </source>
</reference>
<name>A0ABQ9H828_9NEOP</name>
<evidence type="ECO:0000313" key="2">
    <source>
        <dbReference type="EMBL" id="KAJ8880455.1"/>
    </source>
</evidence>
<proteinExistence type="predicted"/>
<feature type="coiled-coil region" evidence="1">
    <location>
        <begin position="35"/>
        <end position="62"/>
    </location>
</feature>
<dbReference type="Proteomes" id="UP001159363">
    <property type="component" value="Chromosome 5"/>
</dbReference>
<gene>
    <name evidence="2" type="ORF">PR048_016925</name>
</gene>
<evidence type="ECO:0000313" key="3">
    <source>
        <dbReference type="Proteomes" id="UP001159363"/>
    </source>
</evidence>
<keyword evidence="3" id="KW-1185">Reference proteome</keyword>
<sequence length="62" mass="7493">MESRSLTKGLSLVLLWDNSFTNGCEDVTFYKDSQRRQCRKIRDFLENELKELKDKKINFYIK</sequence>
<dbReference type="EMBL" id="JARBHB010000006">
    <property type="protein sequence ID" value="KAJ8880455.1"/>
    <property type="molecule type" value="Genomic_DNA"/>
</dbReference>
<organism evidence="2 3">
    <name type="scientific">Dryococelus australis</name>
    <dbReference type="NCBI Taxonomy" id="614101"/>
    <lineage>
        <taxon>Eukaryota</taxon>
        <taxon>Metazoa</taxon>
        <taxon>Ecdysozoa</taxon>
        <taxon>Arthropoda</taxon>
        <taxon>Hexapoda</taxon>
        <taxon>Insecta</taxon>
        <taxon>Pterygota</taxon>
        <taxon>Neoptera</taxon>
        <taxon>Polyneoptera</taxon>
        <taxon>Phasmatodea</taxon>
        <taxon>Verophasmatodea</taxon>
        <taxon>Anareolatae</taxon>
        <taxon>Phasmatidae</taxon>
        <taxon>Eurycanthinae</taxon>
        <taxon>Dryococelus</taxon>
    </lineage>
</organism>